<gene>
    <name evidence="2" type="ORF">SCF082_LOCUS8861</name>
</gene>
<dbReference type="Pfam" id="PF05721">
    <property type="entry name" value="PhyH"/>
    <property type="match status" value="1"/>
</dbReference>
<dbReference type="InterPro" id="IPR008775">
    <property type="entry name" value="Phytyl_CoA_dOase-like"/>
</dbReference>
<dbReference type="SUPFAM" id="SSF51197">
    <property type="entry name" value="Clavaminate synthase-like"/>
    <property type="match status" value="1"/>
</dbReference>
<dbReference type="Gene3D" id="2.60.120.620">
    <property type="entry name" value="q2cbj1_9rhob like domain"/>
    <property type="match status" value="1"/>
</dbReference>
<keyword evidence="3" id="KW-1185">Reference proteome</keyword>
<evidence type="ECO:0008006" key="4">
    <source>
        <dbReference type="Google" id="ProtNLM"/>
    </source>
</evidence>
<protein>
    <recommendedName>
        <fullName evidence="4">Phytanoyl-CoA dioxygenase</fullName>
    </recommendedName>
</protein>
<dbReference type="PANTHER" id="PTHR20883:SF49">
    <property type="entry name" value="PHYTANOYL-COA DIOXYGENASE"/>
    <property type="match status" value="1"/>
</dbReference>
<proteinExistence type="predicted"/>
<name>A0ABP0IVG6_9DINO</name>
<dbReference type="Proteomes" id="UP001642464">
    <property type="component" value="Unassembled WGS sequence"/>
</dbReference>
<evidence type="ECO:0000313" key="2">
    <source>
        <dbReference type="EMBL" id="CAK9006065.1"/>
    </source>
</evidence>
<evidence type="ECO:0000256" key="1">
    <source>
        <dbReference type="ARBA" id="ARBA00001962"/>
    </source>
</evidence>
<comment type="caution">
    <text evidence="2">The sequence shown here is derived from an EMBL/GenBank/DDBJ whole genome shotgun (WGS) entry which is preliminary data.</text>
</comment>
<reference evidence="2 3" key="1">
    <citation type="submission" date="2024-02" db="EMBL/GenBank/DDBJ databases">
        <authorList>
            <person name="Chen Y."/>
            <person name="Shah S."/>
            <person name="Dougan E. K."/>
            <person name="Thang M."/>
            <person name="Chan C."/>
        </authorList>
    </citation>
    <scope>NUCLEOTIDE SEQUENCE [LARGE SCALE GENOMIC DNA]</scope>
</reference>
<accession>A0ABP0IVG6</accession>
<dbReference type="EMBL" id="CAXAMM010005114">
    <property type="protein sequence ID" value="CAK9006065.1"/>
    <property type="molecule type" value="Genomic_DNA"/>
</dbReference>
<dbReference type="PANTHER" id="PTHR20883">
    <property type="entry name" value="PHYTANOYL-COA DIOXYGENASE DOMAIN CONTAINING 1"/>
    <property type="match status" value="1"/>
</dbReference>
<sequence length="357" mass="39004">MLVSPTAMAFGAAVTLPQSMRRISSTSKHASSPTRIALQRAGCVLALRAVYAAPRRKSGTSRSFPVTEEDRQRCSTDVQLDFERQGFLKVPAILKEEEMATLSRAIEELQSSEKCALSALQHQVRVQFGAVAASQCTTLAACRKKLAALEKRGEVSFLQYFNLHRLSEELRRIAMSPRFSFWATRLLGVPRVRLYQDALFVKRPGDGATDWHSDLGLAPFDTNSFLTFWLPLTAVPPRGGSSLVYAIGSHRDFALPFHGDLDEDLTGRYKLWRTGSILPGDASIHHGWTLHSAAAAPSSGPLRVAWTLGFVADGARLHGARGGPAEDAVSYEPWIGDCGRGAVVDHPMVPLLPLVDD</sequence>
<evidence type="ECO:0000313" key="3">
    <source>
        <dbReference type="Proteomes" id="UP001642464"/>
    </source>
</evidence>
<comment type="cofactor">
    <cofactor evidence="1">
        <name>Fe cation</name>
        <dbReference type="ChEBI" id="CHEBI:24875"/>
    </cofactor>
</comment>
<organism evidence="2 3">
    <name type="scientific">Durusdinium trenchii</name>
    <dbReference type="NCBI Taxonomy" id="1381693"/>
    <lineage>
        <taxon>Eukaryota</taxon>
        <taxon>Sar</taxon>
        <taxon>Alveolata</taxon>
        <taxon>Dinophyceae</taxon>
        <taxon>Suessiales</taxon>
        <taxon>Symbiodiniaceae</taxon>
        <taxon>Durusdinium</taxon>
    </lineage>
</organism>